<keyword evidence="6" id="KW-1185">Reference proteome</keyword>
<dbReference type="GO" id="GO:0051923">
    <property type="term" value="P:sulfation"/>
    <property type="evidence" value="ECO:0000318"/>
    <property type="project" value="GO_Central"/>
</dbReference>
<dbReference type="InParanoid" id="B9RLK2"/>
<dbReference type="EC" id="2.8.2.-" evidence="3"/>
<evidence type="ECO:0000256" key="3">
    <source>
        <dbReference type="RuleBase" id="RU361155"/>
    </source>
</evidence>
<organism evidence="5 6">
    <name type="scientific">Ricinus communis</name>
    <name type="common">Castor bean</name>
    <dbReference type="NCBI Taxonomy" id="3988"/>
    <lineage>
        <taxon>Eukaryota</taxon>
        <taxon>Viridiplantae</taxon>
        <taxon>Streptophyta</taxon>
        <taxon>Embryophyta</taxon>
        <taxon>Tracheophyta</taxon>
        <taxon>Spermatophyta</taxon>
        <taxon>Magnoliopsida</taxon>
        <taxon>eudicotyledons</taxon>
        <taxon>Gunneridae</taxon>
        <taxon>Pentapetalae</taxon>
        <taxon>rosids</taxon>
        <taxon>fabids</taxon>
        <taxon>Malpighiales</taxon>
        <taxon>Euphorbiaceae</taxon>
        <taxon>Acalyphoideae</taxon>
        <taxon>Acalypheae</taxon>
        <taxon>Ricinus</taxon>
    </lineage>
</organism>
<dbReference type="eggNOG" id="KOG1584">
    <property type="taxonomic scope" value="Eukaryota"/>
</dbReference>
<sequence length="270" mass="30740">MDRKAGGGGGGGEPALTHINNSRKLQTSTLCSFPKTGTTWLKALAFAILTRSRFSDVSKNNPLLTTTPHDCVPFVEVDHLRNAEIPLVATHRNPKDVLISLWYFLGKFSYVNPEKYPSLEEGLELFCEGFVPSGPYWEHVLGYWKASLESPERMLLLEYEEMKKDIVSIVKTLAEFMGYPFNIEEERQGLVQKVINLCSFENLSNLDVTKNGEQWPNSQFPIPNSVFFRKGEIGDWKNHLTQEMADRMDQINEQKLSGCCFKFMSHQSHV</sequence>
<dbReference type="GO" id="GO:0008146">
    <property type="term" value="F:sulfotransferase activity"/>
    <property type="evidence" value="ECO:0000318"/>
    <property type="project" value="GO_Central"/>
</dbReference>
<dbReference type="Pfam" id="PF00685">
    <property type="entry name" value="Sulfotransfer_1"/>
    <property type="match status" value="2"/>
</dbReference>
<name>B9RLK2_RICCO</name>
<gene>
    <name evidence="5" type="ORF">RCOM_1468060</name>
</gene>
<dbReference type="SUPFAM" id="SSF52540">
    <property type="entry name" value="P-loop containing nucleoside triphosphate hydrolases"/>
    <property type="match status" value="1"/>
</dbReference>
<reference evidence="6" key="1">
    <citation type="journal article" date="2010" name="Nat. Biotechnol.">
        <title>Draft genome sequence of the oilseed species Ricinus communis.</title>
        <authorList>
            <person name="Chan A.P."/>
            <person name="Crabtree J."/>
            <person name="Zhao Q."/>
            <person name="Lorenzi H."/>
            <person name="Orvis J."/>
            <person name="Puiu D."/>
            <person name="Melake-Berhan A."/>
            <person name="Jones K.M."/>
            <person name="Redman J."/>
            <person name="Chen G."/>
            <person name="Cahoon E.B."/>
            <person name="Gedil M."/>
            <person name="Stanke M."/>
            <person name="Haas B.J."/>
            <person name="Wortman J.R."/>
            <person name="Fraser-Liggett C.M."/>
            <person name="Ravel J."/>
            <person name="Rabinowicz P.D."/>
        </authorList>
    </citation>
    <scope>NUCLEOTIDE SEQUENCE [LARGE SCALE GENOMIC DNA]</scope>
    <source>
        <strain evidence="6">cv. Hale</strain>
    </source>
</reference>
<dbReference type="InterPro" id="IPR027417">
    <property type="entry name" value="P-loop_NTPase"/>
</dbReference>
<accession>B9RLK2</accession>
<evidence type="ECO:0000313" key="5">
    <source>
        <dbReference type="EMBL" id="EEF47727.1"/>
    </source>
</evidence>
<comment type="similarity">
    <text evidence="1 3">Belongs to the sulfotransferase 1 family.</text>
</comment>
<dbReference type="Proteomes" id="UP000008311">
    <property type="component" value="Unassembled WGS sequence"/>
</dbReference>
<evidence type="ECO:0000256" key="2">
    <source>
        <dbReference type="ARBA" id="ARBA00022679"/>
    </source>
</evidence>
<dbReference type="GO" id="GO:0005737">
    <property type="term" value="C:cytoplasm"/>
    <property type="evidence" value="ECO:0000318"/>
    <property type="project" value="GO_Central"/>
</dbReference>
<dbReference type="EMBL" id="EQ973788">
    <property type="protein sequence ID" value="EEF47727.1"/>
    <property type="molecule type" value="Genomic_DNA"/>
</dbReference>
<protein>
    <recommendedName>
        <fullName evidence="3">Sulfotransferase</fullName>
        <ecNumber evidence="3">2.8.2.-</ecNumber>
    </recommendedName>
</protein>
<evidence type="ECO:0000259" key="4">
    <source>
        <dbReference type="Pfam" id="PF00685"/>
    </source>
</evidence>
<dbReference type="AlphaFoldDB" id="B9RLK2"/>
<evidence type="ECO:0000256" key="1">
    <source>
        <dbReference type="ARBA" id="ARBA00005771"/>
    </source>
</evidence>
<proteinExistence type="inferred from homology"/>
<keyword evidence="2 3" id="KW-0808">Transferase</keyword>
<dbReference type="PANTHER" id="PTHR11783">
    <property type="entry name" value="SULFOTRANSFERASE SULT"/>
    <property type="match status" value="1"/>
</dbReference>
<feature type="domain" description="Sulfotransferase" evidence="4">
    <location>
        <begin position="30"/>
        <end position="77"/>
    </location>
</feature>
<dbReference type="Gene3D" id="3.40.50.300">
    <property type="entry name" value="P-loop containing nucleotide triphosphate hydrolases"/>
    <property type="match status" value="1"/>
</dbReference>
<evidence type="ECO:0000313" key="6">
    <source>
        <dbReference type="Proteomes" id="UP000008311"/>
    </source>
</evidence>
<feature type="domain" description="Sulfotransferase" evidence="4">
    <location>
        <begin position="88"/>
        <end position="258"/>
    </location>
</feature>
<dbReference type="InterPro" id="IPR000863">
    <property type="entry name" value="Sulfotransferase_dom"/>
</dbReference>